<dbReference type="InterPro" id="IPR058533">
    <property type="entry name" value="Cation_efflux_TM"/>
</dbReference>
<feature type="transmembrane region" description="Helical" evidence="14">
    <location>
        <begin position="421"/>
        <end position="442"/>
    </location>
</feature>
<feature type="transmembrane region" description="Helical" evidence="14">
    <location>
        <begin position="454"/>
        <end position="474"/>
    </location>
</feature>
<feature type="transmembrane region" description="Helical" evidence="14">
    <location>
        <begin position="36"/>
        <end position="59"/>
    </location>
</feature>
<feature type="transmembrane region" description="Helical" evidence="14">
    <location>
        <begin position="287"/>
        <end position="305"/>
    </location>
</feature>
<evidence type="ECO:0000256" key="12">
    <source>
        <dbReference type="ARBA" id="ARBA00023136"/>
    </source>
</evidence>
<keyword evidence="4" id="KW-0050">Antiport</keyword>
<comment type="subcellular location">
    <subcellularLocation>
        <location evidence="2">Cytoplasmic vesicle</location>
        <location evidence="2">Secretory vesicle membrane</location>
        <topology evidence="2">Multi-pass membrane protein</topology>
    </subcellularLocation>
    <subcellularLocation>
        <location evidence="1">Golgi apparatus</location>
        <location evidence="1">trans-Golgi network membrane</location>
        <topology evidence="1">Multi-pass membrane protein</topology>
    </subcellularLocation>
</comment>
<dbReference type="GO" id="GO:0006882">
    <property type="term" value="P:intracellular zinc ion homeostasis"/>
    <property type="evidence" value="ECO:0007669"/>
    <property type="project" value="InterPro"/>
</dbReference>
<dbReference type="PANTHER" id="PTHR45755">
    <property type="match status" value="1"/>
</dbReference>
<evidence type="ECO:0000256" key="5">
    <source>
        <dbReference type="ARBA" id="ARBA00022692"/>
    </source>
</evidence>
<dbReference type="Pfam" id="PF01545">
    <property type="entry name" value="Cation_efflux"/>
    <property type="match status" value="1"/>
</dbReference>
<dbReference type="PANTHER" id="PTHR45755:SF1">
    <property type="entry name" value="PROTON-COUPLED ZINC ANTIPORTER SLC30A5"/>
    <property type="match status" value="1"/>
</dbReference>
<evidence type="ECO:0000256" key="2">
    <source>
        <dbReference type="ARBA" id="ARBA00004638"/>
    </source>
</evidence>
<evidence type="ECO:0000256" key="14">
    <source>
        <dbReference type="SAM" id="Phobius"/>
    </source>
</evidence>
<evidence type="ECO:0000256" key="7">
    <source>
        <dbReference type="ARBA" id="ARBA00022833"/>
    </source>
</evidence>
<dbReference type="InterPro" id="IPR045316">
    <property type="entry name" value="Msc2-like"/>
</dbReference>
<feature type="transmembrane region" description="Helical" evidence="14">
    <location>
        <begin position="525"/>
        <end position="543"/>
    </location>
</feature>
<comment type="catalytic activity">
    <reaction evidence="13">
        <text>Zn(2+)(in) + 2 H(+)(out) = Zn(2+)(out) + 2 H(+)(in)</text>
        <dbReference type="Rhea" id="RHEA:72627"/>
        <dbReference type="ChEBI" id="CHEBI:15378"/>
        <dbReference type="ChEBI" id="CHEBI:29105"/>
    </reaction>
</comment>
<evidence type="ECO:0000256" key="8">
    <source>
        <dbReference type="ARBA" id="ARBA00022906"/>
    </source>
</evidence>
<dbReference type="Proteomes" id="UP000708208">
    <property type="component" value="Unassembled WGS sequence"/>
</dbReference>
<feature type="transmembrane region" description="Helical" evidence="14">
    <location>
        <begin position="253"/>
        <end position="275"/>
    </location>
</feature>
<keyword evidence="3" id="KW-0813">Transport</keyword>
<keyword evidence="11" id="KW-0406">Ion transport</keyword>
<gene>
    <name evidence="16" type="ORF">AFUS01_LOCUS41947</name>
</gene>
<dbReference type="FunFam" id="1.20.1510.10:FF:000014">
    <property type="entry name" value="Cation efflux protein/ zinc transporter"/>
    <property type="match status" value="1"/>
</dbReference>
<dbReference type="GO" id="GO:0005794">
    <property type="term" value="C:Golgi apparatus"/>
    <property type="evidence" value="ECO:0007669"/>
    <property type="project" value="UniProtKB-SubCell"/>
</dbReference>
<keyword evidence="17" id="KW-1185">Reference proteome</keyword>
<dbReference type="GO" id="GO:0046872">
    <property type="term" value="F:metal ion binding"/>
    <property type="evidence" value="ECO:0007669"/>
    <property type="project" value="UniProtKB-KW"/>
</dbReference>
<comment type="caution">
    <text evidence="16">The sequence shown here is derived from an EMBL/GenBank/DDBJ whole genome shotgun (WGS) entry which is preliminary data.</text>
</comment>
<organism evidence="16 17">
    <name type="scientific">Allacma fusca</name>
    <dbReference type="NCBI Taxonomy" id="39272"/>
    <lineage>
        <taxon>Eukaryota</taxon>
        <taxon>Metazoa</taxon>
        <taxon>Ecdysozoa</taxon>
        <taxon>Arthropoda</taxon>
        <taxon>Hexapoda</taxon>
        <taxon>Collembola</taxon>
        <taxon>Symphypleona</taxon>
        <taxon>Sminthuridae</taxon>
        <taxon>Allacma</taxon>
    </lineage>
</organism>
<keyword evidence="6" id="KW-0479">Metal-binding</keyword>
<keyword evidence="12 14" id="KW-0472">Membrane</keyword>
<evidence type="ECO:0000259" key="15">
    <source>
        <dbReference type="Pfam" id="PF01545"/>
    </source>
</evidence>
<feature type="transmembrane region" description="Helical" evidence="14">
    <location>
        <begin position="87"/>
        <end position="105"/>
    </location>
</feature>
<evidence type="ECO:0000313" key="17">
    <source>
        <dbReference type="Proteomes" id="UP000708208"/>
    </source>
</evidence>
<proteinExistence type="predicted"/>
<feature type="transmembrane region" description="Helical" evidence="14">
    <location>
        <begin position="343"/>
        <end position="362"/>
    </location>
</feature>
<keyword evidence="5 14" id="KW-0812">Transmembrane</keyword>
<dbReference type="GO" id="GO:1904257">
    <property type="term" value="P:zinc ion import into Golgi lumen"/>
    <property type="evidence" value="ECO:0007669"/>
    <property type="project" value="TreeGrafter"/>
</dbReference>
<evidence type="ECO:0000256" key="10">
    <source>
        <dbReference type="ARBA" id="ARBA00023034"/>
    </source>
</evidence>
<protein>
    <recommendedName>
        <fullName evidence="15">Cation efflux protein transmembrane domain-containing protein</fullName>
    </recommendedName>
</protein>
<dbReference type="GO" id="GO:0030658">
    <property type="term" value="C:transport vesicle membrane"/>
    <property type="evidence" value="ECO:0007669"/>
    <property type="project" value="UniProtKB-SubCell"/>
</dbReference>
<keyword evidence="10" id="KW-0333">Golgi apparatus</keyword>
<dbReference type="GO" id="GO:0005385">
    <property type="term" value="F:zinc ion transmembrane transporter activity"/>
    <property type="evidence" value="ECO:0007669"/>
    <property type="project" value="InterPro"/>
</dbReference>
<feature type="transmembrane region" description="Helical" evidence="14">
    <location>
        <begin position="317"/>
        <end position="337"/>
    </location>
</feature>
<evidence type="ECO:0000256" key="11">
    <source>
        <dbReference type="ARBA" id="ARBA00023065"/>
    </source>
</evidence>
<evidence type="ECO:0000313" key="16">
    <source>
        <dbReference type="EMBL" id="CAG7832258.1"/>
    </source>
</evidence>
<accession>A0A8J2PIY6</accession>
<evidence type="ECO:0000256" key="3">
    <source>
        <dbReference type="ARBA" id="ARBA00022448"/>
    </source>
</evidence>
<keyword evidence="7" id="KW-0862">Zinc</keyword>
<feature type="transmembrane region" description="Helical" evidence="14">
    <location>
        <begin position="486"/>
        <end position="505"/>
    </location>
</feature>
<feature type="transmembrane region" description="Helical" evidence="14">
    <location>
        <begin position="125"/>
        <end position="145"/>
    </location>
</feature>
<dbReference type="EMBL" id="CAJVCH010564161">
    <property type="protein sequence ID" value="CAG7832258.1"/>
    <property type="molecule type" value="Genomic_DNA"/>
</dbReference>
<evidence type="ECO:0000256" key="4">
    <source>
        <dbReference type="ARBA" id="ARBA00022449"/>
    </source>
</evidence>
<dbReference type="AlphaFoldDB" id="A0A8J2PIY6"/>
<feature type="transmembrane region" description="Helical" evidence="14">
    <location>
        <begin position="178"/>
        <end position="194"/>
    </location>
</feature>
<evidence type="ECO:0000256" key="1">
    <source>
        <dbReference type="ARBA" id="ARBA00004166"/>
    </source>
</evidence>
<reference evidence="16" key="1">
    <citation type="submission" date="2021-06" db="EMBL/GenBank/DDBJ databases">
        <authorList>
            <person name="Hodson N. C."/>
            <person name="Mongue J. A."/>
            <person name="Jaron S. K."/>
        </authorList>
    </citation>
    <scope>NUCLEOTIDE SEQUENCE</scope>
</reference>
<dbReference type="InterPro" id="IPR002524">
    <property type="entry name" value="Cation_efflux"/>
</dbReference>
<dbReference type="GO" id="GO:0015297">
    <property type="term" value="F:antiporter activity"/>
    <property type="evidence" value="ECO:0007669"/>
    <property type="project" value="UniProtKB-KW"/>
</dbReference>
<feature type="transmembrane region" description="Helical" evidence="14">
    <location>
        <begin position="151"/>
        <end position="171"/>
    </location>
</feature>
<keyword evidence="8" id="KW-0864">Zinc transport</keyword>
<keyword evidence="9 14" id="KW-1133">Transmembrane helix</keyword>
<evidence type="ECO:0000256" key="6">
    <source>
        <dbReference type="ARBA" id="ARBA00022723"/>
    </source>
</evidence>
<feature type="transmembrane region" description="Helical" evidence="14">
    <location>
        <begin position="563"/>
        <end position="582"/>
    </location>
</feature>
<name>A0A8J2PIY6_9HEXA</name>
<evidence type="ECO:0000256" key="13">
    <source>
        <dbReference type="ARBA" id="ARBA00048349"/>
    </source>
</evidence>
<dbReference type="OrthoDB" id="78669at2759"/>
<dbReference type="NCBIfam" id="TIGR01297">
    <property type="entry name" value="CDF"/>
    <property type="match status" value="1"/>
</dbReference>
<evidence type="ECO:0000256" key="9">
    <source>
        <dbReference type="ARBA" id="ARBA00022989"/>
    </source>
</evidence>
<sequence>MLNADKNRISQGSTINDKYLRNGTGSSGTDRSRLPWFVILLVCVKFLSSTATFLLANVFTSSSTNHVPLTADVHYPPTGIFGRWTQSFHTLAFIQLSSGVVFTIVQKPFASGSKVSVSFWEWVRIGRHAVISIVFLMIWTSGLQLSGPFRTIFVATQYDYTLAGIFTAFFVVKSGPRLRGAVLFIAGLCVLLLFDHDAPSASPVQPTVNRVADKTFVTKRSVGILVLIFSLVLKLGFNAFAKTLAADLGGSKKLHALSTLISGIMLFFLVLIDLIAGADLFPFRSNFFSLIFIVMFGFVASFYIDHACLKRMEASKVARIGSLGSQISALVLSLLWVSTDVPTVVSLVAFAFVCLGTFSLTATEKHPSGGGSFVGYSSDGLPLFSFSNQAASEGVSMWKDVVAWMLSLLRQIQDDGTSRKIFYFFLINLTFTCVEFLCGTLSNSLGLISDGFHMLFDTIALLIGLCASVMCRWPPTPIFPFGYGRVEIIAGFINSLFLLVVAVVVFFEAFQRLFDPPTLLETHRLLPVSIIGLVVNLCGILAFKNSTSVDHSHHNANIKGIFLHILADTIGSIGVIISSFAIHQWGILIVDPVCSIIVATLVTYSTNPSPNLGHGRCSRLQESQVLVPCNRHFHSHFVVQVEKDEFISSRNKNTVDIEEDPDIDPFRKAEFVMQNRISGMGSESTNVSTFEIALV</sequence>
<feature type="domain" description="Cation efflux protein transmembrane" evidence="15">
    <location>
        <begin position="421"/>
        <end position="606"/>
    </location>
</feature>
<feature type="transmembrane region" description="Helical" evidence="14">
    <location>
        <begin position="222"/>
        <end position="241"/>
    </location>
</feature>